<keyword evidence="3" id="KW-1185">Reference proteome</keyword>
<dbReference type="Pfam" id="PF16747">
    <property type="entry name" value="Adhesin_E"/>
    <property type="match status" value="1"/>
</dbReference>
<comment type="caution">
    <text evidence="2">The sequence shown here is derived from an EMBL/GenBank/DDBJ whole genome shotgun (WGS) entry which is preliminary data.</text>
</comment>
<proteinExistence type="predicted"/>
<evidence type="ECO:0000313" key="3">
    <source>
        <dbReference type="Proteomes" id="UP000697995"/>
    </source>
</evidence>
<accession>A0ABS1CT40</accession>
<reference evidence="2 3" key="1">
    <citation type="journal article" date="2020" name="Microorganisms">
        <title>Osmotic Adaptation and Compatible Solute Biosynthesis of Phototrophic Bacteria as Revealed from Genome Analyses.</title>
        <authorList>
            <person name="Imhoff J.F."/>
            <person name="Rahn T."/>
            <person name="Kunzel S."/>
            <person name="Keller A."/>
            <person name="Neulinger S.C."/>
        </authorList>
    </citation>
    <scope>NUCLEOTIDE SEQUENCE [LARGE SCALE GENOMIC DNA]</scope>
    <source>
        <strain evidence="2 3">DSM 15382</strain>
    </source>
</reference>
<dbReference type="RefSeq" id="WP_133218938.1">
    <property type="nucleotide sequence ID" value="NZ_NRSG01000016.1"/>
</dbReference>
<dbReference type="InterPro" id="IPR031939">
    <property type="entry name" value="Adhesin_E-like"/>
</dbReference>
<organism evidence="2 3">
    <name type="scientific">Paracraurococcus ruber</name>
    <dbReference type="NCBI Taxonomy" id="77675"/>
    <lineage>
        <taxon>Bacteria</taxon>
        <taxon>Pseudomonadati</taxon>
        <taxon>Pseudomonadota</taxon>
        <taxon>Alphaproteobacteria</taxon>
        <taxon>Acetobacterales</taxon>
        <taxon>Roseomonadaceae</taxon>
        <taxon>Paracraurococcus</taxon>
    </lineage>
</organism>
<name>A0ABS1CT40_9PROT</name>
<dbReference type="Proteomes" id="UP000697995">
    <property type="component" value="Unassembled WGS sequence"/>
</dbReference>
<protein>
    <recommendedName>
        <fullName evidence="1">Surface-adhesin protein E-like domain-containing protein</fullName>
    </recommendedName>
</protein>
<feature type="domain" description="Surface-adhesin protein E-like" evidence="1">
    <location>
        <begin position="52"/>
        <end position="147"/>
    </location>
</feature>
<evidence type="ECO:0000259" key="1">
    <source>
        <dbReference type="Pfam" id="PF16747"/>
    </source>
</evidence>
<dbReference type="EMBL" id="NRSG01000016">
    <property type="protein sequence ID" value="MBK1657366.1"/>
    <property type="molecule type" value="Genomic_DNA"/>
</dbReference>
<gene>
    <name evidence="2" type="ORF">CKO45_03870</name>
</gene>
<sequence>MLVALALLAGCAPAALPPAAPPEPVPPRVDLAPRAEWRRIPLERRGAYAAAYAASAPALWGEGLRRVWIVLDLGEPIRLPETGGHARSVAFLADYRCEARSWRPIEGTWYRRPDAREPELEERPRDPAERAVQPGTLVAVFLEAACRA</sequence>
<evidence type="ECO:0000313" key="2">
    <source>
        <dbReference type="EMBL" id="MBK1657366.1"/>
    </source>
</evidence>